<evidence type="ECO:0000256" key="2">
    <source>
        <dbReference type="ARBA" id="ARBA00022692"/>
    </source>
</evidence>
<protein>
    <submittedName>
        <fullName evidence="7">Chemosensory receptor B</fullName>
    </submittedName>
</protein>
<evidence type="ECO:0000313" key="8">
    <source>
        <dbReference type="Proteomes" id="UP000762676"/>
    </source>
</evidence>
<evidence type="ECO:0000256" key="3">
    <source>
        <dbReference type="ARBA" id="ARBA00022989"/>
    </source>
</evidence>
<dbReference type="Gene3D" id="1.20.1070.10">
    <property type="entry name" value="Rhodopsin 7-helix transmembrane proteins"/>
    <property type="match status" value="1"/>
</dbReference>
<dbReference type="PANTHER" id="PTHR46641:SF16">
    <property type="entry name" value="G-PROTEIN COUPLED RECEPTORS FAMILY 1 PROFILE DOMAIN-CONTAINING PROTEIN"/>
    <property type="match status" value="1"/>
</dbReference>
<evidence type="ECO:0000256" key="5">
    <source>
        <dbReference type="SAM" id="Phobius"/>
    </source>
</evidence>
<name>A0AAV4F1V0_9GAST</name>
<evidence type="ECO:0000256" key="4">
    <source>
        <dbReference type="ARBA" id="ARBA00023136"/>
    </source>
</evidence>
<dbReference type="Proteomes" id="UP000762676">
    <property type="component" value="Unassembled WGS sequence"/>
</dbReference>
<keyword evidence="3 5" id="KW-1133">Transmembrane helix</keyword>
<organism evidence="7 8">
    <name type="scientific">Elysia marginata</name>
    <dbReference type="NCBI Taxonomy" id="1093978"/>
    <lineage>
        <taxon>Eukaryota</taxon>
        <taxon>Metazoa</taxon>
        <taxon>Spiralia</taxon>
        <taxon>Lophotrochozoa</taxon>
        <taxon>Mollusca</taxon>
        <taxon>Gastropoda</taxon>
        <taxon>Heterobranchia</taxon>
        <taxon>Euthyneura</taxon>
        <taxon>Panpulmonata</taxon>
        <taxon>Sacoglossa</taxon>
        <taxon>Placobranchoidea</taxon>
        <taxon>Plakobranchidae</taxon>
        <taxon>Elysia</taxon>
    </lineage>
</organism>
<comment type="caution">
    <text evidence="7">The sequence shown here is derived from an EMBL/GenBank/DDBJ whole genome shotgun (WGS) entry which is preliminary data.</text>
</comment>
<keyword evidence="7" id="KW-0675">Receptor</keyword>
<evidence type="ECO:0000256" key="1">
    <source>
        <dbReference type="ARBA" id="ARBA00004370"/>
    </source>
</evidence>
<reference evidence="7 8" key="1">
    <citation type="journal article" date="2021" name="Elife">
        <title>Chloroplast acquisition without the gene transfer in kleptoplastic sea slugs, Plakobranchus ocellatus.</title>
        <authorList>
            <person name="Maeda T."/>
            <person name="Takahashi S."/>
            <person name="Yoshida T."/>
            <person name="Shimamura S."/>
            <person name="Takaki Y."/>
            <person name="Nagai Y."/>
            <person name="Toyoda A."/>
            <person name="Suzuki Y."/>
            <person name="Arimoto A."/>
            <person name="Ishii H."/>
            <person name="Satoh N."/>
            <person name="Nishiyama T."/>
            <person name="Hasebe M."/>
            <person name="Maruyama T."/>
            <person name="Minagawa J."/>
            <person name="Obokata J."/>
            <person name="Shigenobu S."/>
        </authorList>
    </citation>
    <scope>NUCLEOTIDE SEQUENCE [LARGE SCALE GENOMIC DNA]</scope>
</reference>
<feature type="transmembrane region" description="Helical" evidence="5">
    <location>
        <begin position="112"/>
        <end position="135"/>
    </location>
</feature>
<dbReference type="InterPro" id="IPR017452">
    <property type="entry name" value="GPCR_Rhodpsn_7TM"/>
</dbReference>
<dbReference type="InterPro" id="IPR052954">
    <property type="entry name" value="GPCR-Ligand_Int"/>
</dbReference>
<dbReference type="EMBL" id="BMAT01011110">
    <property type="protein sequence ID" value="GFR66945.1"/>
    <property type="molecule type" value="Genomic_DNA"/>
</dbReference>
<gene>
    <name evidence="7" type="ORF">ElyMa_005571400</name>
</gene>
<feature type="domain" description="G-protein coupled receptors family 1 profile" evidence="6">
    <location>
        <begin position="52"/>
        <end position="167"/>
    </location>
</feature>
<dbReference type="Pfam" id="PF00001">
    <property type="entry name" value="7tm_1"/>
    <property type="match status" value="1"/>
</dbReference>
<dbReference type="AlphaFoldDB" id="A0AAV4F1V0"/>
<keyword evidence="4 5" id="KW-0472">Membrane</keyword>
<comment type="subcellular location">
    <subcellularLocation>
        <location evidence="1">Membrane</location>
    </subcellularLocation>
</comment>
<keyword evidence="8" id="KW-1185">Reference proteome</keyword>
<feature type="transmembrane region" description="Helical" evidence="5">
    <location>
        <begin position="35"/>
        <end position="61"/>
    </location>
</feature>
<accession>A0AAV4F1V0</accession>
<dbReference type="InterPro" id="IPR000276">
    <property type="entry name" value="GPCR_Rhodpsn"/>
</dbReference>
<dbReference type="SUPFAM" id="SSF81321">
    <property type="entry name" value="Family A G protein-coupled receptor-like"/>
    <property type="match status" value="1"/>
</dbReference>
<dbReference type="PROSITE" id="PS50262">
    <property type="entry name" value="G_PROTEIN_RECEP_F1_2"/>
    <property type="match status" value="1"/>
</dbReference>
<proteinExistence type="predicted"/>
<feature type="transmembrane region" description="Helical" evidence="5">
    <location>
        <begin position="156"/>
        <end position="174"/>
    </location>
</feature>
<evidence type="ECO:0000259" key="6">
    <source>
        <dbReference type="PROSITE" id="PS50262"/>
    </source>
</evidence>
<evidence type="ECO:0000313" key="7">
    <source>
        <dbReference type="EMBL" id="GFR66945.1"/>
    </source>
</evidence>
<keyword evidence="2 5" id="KW-0812">Transmembrane</keyword>
<dbReference type="GO" id="GO:0004930">
    <property type="term" value="F:G protein-coupled receptor activity"/>
    <property type="evidence" value="ECO:0007669"/>
    <property type="project" value="InterPro"/>
</dbReference>
<sequence length="199" mass="22113">MENATANLSVSVESGCETQEDSGIMSYRTREIYQIVNFVILSSLIGLFGICSNIINIIIFFKHRFHESMNVSLLGLSISDLCGVLALEWFNMCTNPLVLDTGLPIHPMGFQYATGGWPHVTFTRVTCIITVFIAIERCLCITAPLKVKRILTPKRALLVVLGIYLVSCSNTHTYGLEIGQKLPEIVSRNFIVLLPVMKS</sequence>
<dbReference type="PANTHER" id="PTHR46641">
    <property type="entry name" value="FMRFAMIDE RECEPTOR-RELATED"/>
    <property type="match status" value="1"/>
</dbReference>
<dbReference type="GO" id="GO:0016020">
    <property type="term" value="C:membrane"/>
    <property type="evidence" value="ECO:0007669"/>
    <property type="project" value="UniProtKB-SubCell"/>
</dbReference>